<dbReference type="RefSeq" id="YP_009204186.1">
    <property type="nucleotide sequence ID" value="NC_028860.1"/>
</dbReference>
<protein>
    <submittedName>
        <fullName evidence="1">Uncharacterized protein</fullName>
    </submittedName>
</protein>
<name>A0A0H4TL13_9CAUD</name>
<sequence length="101" mass="11715">MSKRFIVKQLWGHSYRNTGNMNWTHAETKDLAESTVRQYIRELKGYASGFADYVSDNKFEGCTKPNCDKTSHQPIRVITAHHFVNGFENIRELRITPKPEA</sequence>
<dbReference type="KEGG" id="vg:26630700"/>
<dbReference type="GeneID" id="26630700"/>
<dbReference type="EMBL" id="KT184694">
    <property type="protein sequence ID" value="AKQ07664.1"/>
    <property type="molecule type" value="Genomic_DNA"/>
</dbReference>
<evidence type="ECO:0000313" key="1">
    <source>
        <dbReference type="EMBL" id="AKQ07664.1"/>
    </source>
</evidence>
<reference evidence="1 2" key="1">
    <citation type="submission" date="2015-06" db="EMBL/GenBank/DDBJ databases">
        <authorList>
            <person name="Akther S."/>
            <person name="Anaya M."/>
            <person name="Carvajal B."/>
            <person name="Chen Y."/>
            <person name="Estrada B."/>
            <person name="Gedeon F."/>
            <person name="Golebiewska U.P."/>
            <person name="Gu W."/>
            <person name="Hernandez A."/>
            <person name="Islam T."/>
            <person name="Jin Y."/>
            <person name="Jung S.M.I.N."/>
            <person name="Nieves W."/>
            <person name="Patel N."/>
            <person name="Qu S."/>
            <person name="Sookdeo T."/>
            <person name="Tobar N."/>
            <person name="Victor W."/>
            <person name="Serrano M.G."/>
            <person name="Buck G."/>
            <person name="Lee V."/>
            <person name="Wang Y."/>
            <person name="Carvalho R."/>
            <person name="Voegtly L."/>
            <person name="Shi R."/>
            <person name="Duckworth R."/>
            <person name="Johnson A."/>
            <person name="Loviza R."/>
            <person name="Walstead R."/>
            <person name="Shah Z."/>
            <person name="Kiflezghi M."/>
            <person name="Wade K."/>
            <person name="Delesalle V.A."/>
            <person name="Bradley K.W."/>
            <person name="Asai D.J."/>
            <person name="Bowman C.A."/>
            <person name="Russell D.A."/>
            <person name="Pope W.H."/>
            <person name="Jacobs-Sera D."/>
            <person name="Hendrix R.W."/>
            <person name="Hatfull G.F."/>
        </authorList>
    </citation>
    <scope>NUCLEOTIDE SEQUENCE [LARGE SCALE GENOMIC DNA]</scope>
</reference>
<evidence type="ECO:0000313" key="2">
    <source>
        <dbReference type="Proteomes" id="UP000204421"/>
    </source>
</evidence>
<dbReference type="OrthoDB" id="16105at10239"/>
<dbReference type="Proteomes" id="UP000204421">
    <property type="component" value="Segment"/>
</dbReference>
<gene>
    <name evidence="1" type="ORF">SEA_SMEADLEY_96</name>
</gene>
<accession>A0A0H4TL13</accession>
<organism evidence="1 2">
    <name type="scientific">Mycobacterium phage Smeadley</name>
    <dbReference type="NCBI Taxonomy" id="1673873"/>
    <lineage>
        <taxon>Viruses</taxon>
        <taxon>Duplodnaviria</taxon>
        <taxon>Heunggongvirae</taxon>
        <taxon>Uroviricota</taxon>
        <taxon>Caudoviricetes</taxon>
        <taxon>Fromanvirus</taxon>
        <taxon>Fromanvirus astro</taxon>
    </lineage>
</organism>
<proteinExistence type="predicted"/>